<gene>
    <name evidence="5" type="ORF">OS493_009583</name>
</gene>
<dbReference type="InterPro" id="IPR020471">
    <property type="entry name" value="AKR"/>
</dbReference>
<protein>
    <recommendedName>
        <fullName evidence="4">NADP-dependent oxidoreductase domain-containing protein</fullName>
    </recommendedName>
</protein>
<evidence type="ECO:0000259" key="4">
    <source>
        <dbReference type="Pfam" id="PF00248"/>
    </source>
</evidence>
<dbReference type="OrthoDB" id="416253at2759"/>
<reference evidence="5" key="1">
    <citation type="submission" date="2023-01" db="EMBL/GenBank/DDBJ databases">
        <title>Genome assembly of the deep-sea coral Lophelia pertusa.</title>
        <authorList>
            <person name="Herrera S."/>
            <person name="Cordes E."/>
        </authorList>
    </citation>
    <scope>NUCLEOTIDE SEQUENCE</scope>
    <source>
        <strain evidence="5">USNM1676648</strain>
        <tissue evidence="5">Polyp</tissue>
    </source>
</reference>
<evidence type="ECO:0000256" key="1">
    <source>
        <dbReference type="PIRSR" id="PIRSR000097-1"/>
    </source>
</evidence>
<evidence type="ECO:0000313" key="5">
    <source>
        <dbReference type="EMBL" id="KAJ7363429.1"/>
    </source>
</evidence>
<evidence type="ECO:0000256" key="2">
    <source>
        <dbReference type="PIRSR" id="PIRSR000097-2"/>
    </source>
</evidence>
<dbReference type="Proteomes" id="UP001163046">
    <property type="component" value="Unassembled WGS sequence"/>
</dbReference>
<dbReference type="PIRSF" id="PIRSF000097">
    <property type="entry name" value="AKR"/>
    <property type="match status" value="1"/>
</dbReference>
<dbReference type="PRINTS" id="PR00069">
    <property type="entry name" value="ALDKETRDTASE"/>
</dbReference>
<dbReference type="PROSITE" id="PS00062">
    <property type="entry name" value="ALDOKETO_REDUCTASE_2"/>
    <property type="match status" value="1"/>
</dbReference>
<dbReference type="InterPro" id="IPR023210">
    <property type="entry name" value="NADP_OxRdtase_dom"/>
</dbReference>
<comment type="caution">
    <text evidence="5">The sequence shown here is derived from an EMBL/GenBank/DDBJ whole genome shotgun (WGS) entry which is preliminary data.</text>
</comment>
<feature type="domain" description="NADP-dependent oxidoreductase" evidence="4">
    <location>
        <begin position="17"/>
        <end position="259"/>
    </location>
</feature>
<dbReference type="InterPro" id="IPR018170">
    <property type="entry name" value="Aldo/ket_reductase_CS"/>
</dbReference>
<dbReference type="PROSITE" id="PS00798">
    <property type="entry name" value="ALDOKETO_REDUCTASE_1"/>
    <property type="match status" value="1"/>
</dbReference>
<feature type="site" description="Lowers pKa of active site Tyr" evidence="3">
    <location>
        <position position="79"/>
    </location>
</feature>
<feature type="active site" description="Proton donor" evidence="1">
    <location>
        <position position="50"/>
    </location>
</feature>
<dbReference type="SUPFAM" id="SSF51430">
    <property type="entry name" value="NAD(P)-linked oxidoreductase"/>
    <property type="match status" value="1"/>
</dbReference>
<proteinExistence type="predicted"/>
<feature type="binding site" evidence="2">
    <location>
        <position position="112"/>
    </location>
    <ligand>
        <name>substrate</name>
    </ligand>
</feature>
<organism evidence="5 6">
    <name type="scientific">Desmophyllum pertusum</name>
    <dbReference type="NCBI Taxonomy" id="174260"/>
    <lineage>
        <taxon>Eukaryota</taxon>
        <taxon>Metazoa</taxon>
        <taxon>Cnidaria</taxon>
        <taxon>Anthozoa</taxon>
        <taxon>Hexacorallia</taxon>
        <taxon>Scleractinia</taxon>
        <taxon>Caryophylliina</taxon>
        <taxon>Caryophylliidae</taxon>
        <taxon>Desmophyllum</taxon>
    </lineage>
</organism>
<dbReference type="PANTHER" id="PTHR11732">
    <property type="entry name" value="ALDO/KETO REDUCTASE"/>
    <property type="match status" value="1"/>
</dbReference>
<evidence type="ECO:0000313" key="6">
    <source>
        <dbReference type="Proteomes" id="UP001163046"/>
    </source>
</evidence>
<name>A0A9X0CNK9_9CNID</name>
<accession>A0A9X0CNK9</accession>
<evidence type="ECO:0000256" key="3">
    <source>
        <dbReference type="PIRSR" id="PIRSR000097-3"/>
    </source>
</evidence>
<dbReference type="InterPro" id="IPR036812">
    <property type="entry name" value="NAD(P)_OxRdtase_dom_sf"/>
</dbReference>
<dbReference type="Pfam" id="PF00248">
    <property type="entry name" value="Aldo_ket_red"/>
    <property type="match status" value="1"/>
</dbReference>
<dbReference type="AlphaFoldDB" id="A0A9X0CNK9"/>
<sequence length="273" mass="30194">MASAAVKLTNGALMPIIALGTWKSKKGEVGRAVKLALQYGYRHIDCAHCYHNEDEIGETLTEVFKEGKVKREDVFITSKLWCNDQAPEDVLPACQTTLKNLQLSYLDLYLIHIPIAFKKDAPFPQCIADGILGYSPERMAKTWQAMEQLVEKGLCKAIGMSNFTVKKTQALLETAKIAPACNQVELHPYLPQPELLKFSADKGIVVTAYSPLGSPDRPGFNKETEPMVLNNPVLQKIADKHHTTIALVALAWGIKRGTPVLQKLSLKITSKII</sequence>
<keyword evidence="6" id="KW-1185">Reference proteome</keyword>
<dbReference type="Gene3D" id="3.20.20.100">
    <property type="entry name" value="NADP-dependent oxidoreductase domain"/>
    <property type="match status" value="1"/>
</dbReference>
<dbReference type="GO" id="GO:0016491">
    <property type="term" value="F:oxidoreductase activity"/>
    <property type="evidence" value="ECO:0007669"/>
    <property type="project" value="InterPro"/>
</dbReference>
<dbReference type="EMBL" id="MU827305">
    <property type="protein sequence ID" value="KAJ7363429.1"/>
    <property type="molecule type" value="Genomic_DNA"/>
</dbReference>